<keyword evidence="2" id="KW-1185">Reference proteome</keyword>
<name>A0A401LDU1_9FIRM</name>
<comment type="caution">
    <text evidence="1">The sequence shown here is derived from an EMBL/GenBank/DDBJ whole genome shotgun (WGS) entry which is preliminary data.</text>
</comment>
<evidence type="ECO:0000313" key="2">
    <source>
        <dbReference type="Proteomes" id="UP000287361"/>
    </source>
</evidence>
<dbReference type="GeneID" id="86194401"/>
<gene>
    <name evidence="1" type="ORF">KGMB03357_14070</name>
</gene>
<accession>A0A401LDU1</accession>
<organism evidence="1 2">
    <name type="scientific">Anaerotignum faecicola</name>
    <dbReference type="NCBI Taxonomy" id="2358141"/>
    <lineage>
        <taxon>Bacteria</taxon>
        <taxon>Bacillati</taxon>
        <taxon>Bacillota</taxon>
        <taxon>Clostridia</taxon>
        <taxon>Lachnospirales</taxon>
        <taxon>Anaerotignaceae</taxon>
        <taxon>Anaerotignum</taxon>
    </lineage>
</organism>
<proteinExistence type="predicted"/>
<dbReference type="OrthoDB" id="9803021at2"/>
<evidence type="ECO:0000313" key="1">
    <source>
        <dbReference type="EMBL" id="GCB29746.1"/>
    </source>
</evidence>
<protein>
    <submittedName>
        <fullName evidence="1">Nitrogen regulatory protein P-II</fullName>
    </submittedName>
</protein>
<dbReference type="RefSeq" id="WP_016408318.1">
    <property type="nucleotide sequence ID" value="NZ_DAVZTY010000104.1"/>
</dbReference>
<dbReference type="EMBL" id="BHVZ01000002">
    <property type="protein sequence ID" value="GCB29746.1"/>
    <property type="molecule type" value="Genomic_DNA"/>
</dbReference>
<dbReference type="Proteomes" id="UP000287361">
    <property type="component" value="Unassembled WGS sequence"/>
</dbReference>
<dbReference type="InterPro" id="IPR015867">
    <property type="entry name" value="N-reg_PII/ATP_PRibTrfase_C"/>
</dbReference>
<dbReference type="SUPFAM" id="SSF54913">
    <property type="entry name" value="GlnB-like"/>
    <property type="match status" value="1"/>
</dbReference>
<dbReference type="AlphaFoldDB" id="A0A401LDU1"/>
<dbReference type="InterPro" id="IPR011322">
    <property type="entry name" value="N-reg_PII-like_a/b"/>
</dbReference>
<dbReference type="Gene3D" id="3.30.70.120">
    <property type="match status" value="1"/>
</dbReference>
<sequence length="227" mass="25001">MKDLKIEPMKLIVSIVERGQGRNMIELFNGQRLTHHLQCAGKGTATSEIRDLLGLDGVEKDVIFTVGRGTMVNRVMRDLNNELRGAARSRGIVFDMKLTAMAHVTALAIQMNVQNEVGRVDTMTEEGMENSMILVTVNQGFTEEVMETARKAGARGGTIIHARWAGSESVEEFYGITVQQEKEVIAIVSSAAKRKDIMEAINRNHGMKTEARGTVCSLAIEDIVRLG</sequence>
<reference evidence="1 2" key="1">
    <citation type="submission" date="2018-10" db="EMBL/GenBank/DDBJ databases">
        <title>Draft Genome Sequence of Anaerotignum sp. KCTC 15736.</title>
        <authorList>
            <person name="Choi S.H."/>
            <person name="Kim J.S."/>
            <person name="Kang S.W."/>
            <person name="Lee J.S."/>
            <person name="Park S.H."/>
        </authorList>
    </citation>
    <scope>NUCLEOTIDE SEQUENCE [LARGE SCALE GENOMIC DNA]</scope>
    <source>
        <strain evidence="1 2">KCTC 15736</strain>
    </source>
</reference>